<proteinExistence type="predicted"/>
<name>A0A150GMI7_GONPE</name>
<evidence type="ECO:0000256" key="1">
    <source>
        <dbReference type="SAM" id="MobiDB-lite"/>
    </source>
</evidence>
<comment type="caution">
    <text evidence="2">The sequence shown here is derived from an EMBL/GenBank/DDBJ whole genome shotgun (WGS) entry which is preliminary data.</text>
</comment>
<feature type="compositionally biased region" description="Basic and acidic residues" evidence="1">
    <location>
        <begin position="111"/>
        <end position="124"/>
    </location>
</feature>
<feature type="region of interest" description="Disordered" evidence="1">
    <location>
        <begin position="97"/>
        <end position="139"/>
    </location>
</feature>
<dbReference type="EMBL" id="LSYV01000015">
    <property type="protein sequence ID" value="KXZ50991.1"/>
    <property type="molecule type" value="Genomic_DNA"/>
</dbReference>
<evidence type="ECO:0000313" key="2">
    <source>
        <dbReference type="EMBL" id="KXZ50991.1"/>
    </source>
</evidence>
<evidence type="ECO:0000313" key="3">
    <source>
        <dbReference type="Proteomes" id="UP000075714"/>
    </source>
</evidence>
<sequence length="139" mass="14308">MLLAPSPLISTPFSTSPLPPPSYPAKAPPPLPPPQANNTVIIGLPVMEATFPNVGGRLSLLSAFPLFLQIIPYSITTFEVDKWVRGEHARDAAAAAAADAAAAAQQQPPTPRRELSGRWVDHACDYGGNGDGGGDGGGG</sequence>
<keyword evidence="3" id="KW-1185">Reference proteome</keyword>
<organism evidence="2 3">
    <name type="scientific">Gonium pectorale</name>
    <name type="common">Green alga</name>
    <dbReference type="NCBI Taxonomy" id="33097"/>
    <lineage>
        <taxon>Eukaryota</taxon>
        <taxon>Viridiplantae</taxon>
        <taxon>Chlorophyta</taxon>
        <taxon>core chlorophytes</taxon>
        <taxon>Chlorophyceae</taxon>
        <taxon>CS clade</taxon>
        <taxon>Chlamydomonadales</taxon>
        <taxon>Volvocaceae</taxon>
        <taxon>Gonium</taxon>
    </lineage>
</organism>
<dbReference type="Proteomes" id="UP000075714">
    <property type="component" value="Unassembled WGS sequence"/>
</dbReference>
<dbReference type="OrthoDB" id="541113at2759"/>
<protein>
    <submittedName>
        <fullName evidence="2">Uncharacterized protein</fullName>
    </submittedName>
</protein>
<gene>
    <name evidence="2" type="ORF">GPECTOR_14g232</name>
</gene>
<feature type="compositionally biased region" description="Gly residues" evidence="1">
    <location>
        <begin position="127"/>
        <end position="139"/>
    </location>
</feature>
<reference evidence="3" key="1">
    <citation type="journal article" date="2016" name="Nat. Commun.">
        <title>The Gonium pectorale genome demonstrates co-option of cell cycle regulation during the evolution of multicellularity.</title>
        <authorList>
            <person name="Hanschen E.R."/>
            <person name="Marriage T.N."/>
            <person name="Ferris P.J."/>
            <person name="Hamaji T."/>
            <person name="Toyoda A."/>
            <person name="Fujiyama A."/>
            <person name="Neme R."/>
            <person name="Noguchi H."/>
            <person name="Minakuchi Y."/>
            <person name="Suzuki M."/>
            <person name="Kawai-Toyooka H."/>
            <person name="Smith D.R."/>
            <person name="Sparks H."/>
            <person name="Anderson J."/>
            <person name="Bakaric R."/>
            <person name="Luria V."/>
            <person name="Karger A."/>
            <person name="Kirschner M.W."/>
            <person name="Durand P.M."/>
            <person name="Michod R.E."/>
            <person name="Nozaki H."/>
            <person name="Olson B.J."/>
        </authorList>
    </citation>
    <scope>NUCLEOTIDE SEQUENCE [LARGE SCALE GENOMIC DNA]</scope>
    <source>
        <strain evidence="3">NIES-2863</strain>
    </source>
</reference>
<dbReference type="AlphaFoldDB" id="A0A150GMI7"/>
<accession>A0A150GMI7</accession>